<dbReference type="EMBL" id="OX459119">
    <property type="protein sequence ID" value="CAI9095082.1"/>
    <property type="molecule type" value="Genomic_DNA"/>
</dbReference>
<protein>
    <submittedName>
        <fullName evidence="1">OLC1v1030941C1</fullName>
    </submittedName>
</protein>
<dbReference type="AlphaFoldDB" id="A0AAV1CKJ4"/>
<accession>A0AAV1CKJ4</accession>
<gene>
    <name evidence="1" type="ORF">OLC1_LOCUS6125</name>
</gene>
<name>A0AAV1CKJ4_OLDCO</name>
<organism evidence="1 2">
    <name type="scientific">Oldenlandia corymbosa var. corymbosa</name>
    <dbReference type="NCBI Taxonomy" id="529605"/>
    <lineage>
        <taxon>Eukaryota</taxon>
        <taxon>Viridiplantae</taxon>
        <taxon>Streptophyta</taxon>
        <taxon>Embryophyta</taxon>
        <taxon>Tracheophyta</taxon>
        <taxon>Spermatophyta</taxon>
        <taxon>Magnoliopsida</taxon>
        <taxon>eudicotyledons</taxon>
        <taxon>Gunneridae</taxon>
        <taxon>Pentapetalae</taxon>
        <taxon>asterids</taxon>
        <taxon>lamiids</taxon>
        <taxon>Gentianales</taxon>
        <taxon>Rubiaceae</taxon>
        <taxon>Rubioideae</taxon>
        <taxon>Spermacoceae</taxon>
        <taxon>Hedyotis-Oldenlandia complex</taxon>
        <taxon>Oldenlandia</taxon>
    </lineage>
</organism>
<keyword evidence="2" id="KW-1185">Reference proteome</keyword>
<evidence type="ECO:0000313" key="2">
    <source>
        <dbReference type="Proteomes" id="UP001161247"/>
    </source>
</evidence>
<proteinExistence type="predicted"/>
<dbReference type="Proteomes" id="UP001161247">
    <property type="component" value="Chromosome 2"/>
</dbReference>
<reference evidence="1" key="1">
    <citation type="submission" date="2023-03" db="EMBL/GenBank/DDBJ databases">
        <authorList>
            <person name="Julca I."/>
        </authorList>
    </citation>
    <scope>NUCLEOTIDE SEQUENCE</scope>
</reference>
<evidence type="ECO:0000313" key="1">
    <source>
        <dbReference type="EMBL" id="CAI9095082.1"/>
    </source>
</evidence>
<sequence length="218" mass="23442">MLTTISYGFIFDEADVATNGGGAVPSKTPSVPKVGYGEWMQVPPKERVPSRGDKGEADKVAKNTGSYQKFRTYFDVLATANNEETLNLDMGAQSGGRKEAVRGPARLDVSTTGRKELRQVSLGGGNSWLVKSGPNSKGRGVSTKAGHGLVDEEWCEVRDARKGKGEENISPNSGAEVVQNSEGMVFDFGQMTPMGRETRSDPLKYQNVILVKTGLDPI</sequence>